<dbReference type="InterPro" id="IPR019534">
    <property type="entry name" value="DUF2452"/>
</dbReference>
<dbReference type="AlphaFoldDB" id="A0A8J1Y9I5"/>
<dbReference type="OrthoDB" id="9995764at2759"/>
<keyword evidence="2" id="KW-1185">Reference proteome</keyword>
<protein>
    <submittedName>
        <fullName evidence="1">Uncharacterized protein</fullName>
    </submittedName>
</protein>
<comment type="caution">
    <text evidence="1">The sequence shown here is derived from an EMBL/GenBank/DDBJ whole genome shotgun (WGS) entry which is preliminary data.</text>
</comment>
<evidence type="ECO:0000313" key="2">
    <source>
        <dbReference type="Proteomes" id="UP000749559"/>
    </source>
</evidence>
<dbReference type="EMBL" id="CAIIXF020000001">
    <property type="protein sequence ID" value="CAH1772237.1"/>
    <property type="molecule type" value="Genomic_DNA"/>
</dbReference>
<evidence type="ECO:0000313" key="1">
    <source>
        <dbReference type="EMBL" id="CAH1772237.1"/>
    </source>
</evidence>
<organism evidence="1 2">
    <name type="scientific">Owenia fusiformis</name>
    <name type="common">Polychaete worm</name>
    <dbReference type="NCBI Taxonomy" id="6347"/>
    <lineage>
        <taxon>Eukaryota</taxon>
        <taxon>Metazoa</taxon>
        <taxon>Spiralia</taxon>
        <taxon>Lophotrochozoa</taxon>
        <taxon>Annelida</taxon>
        <taxon>Polychaeta</taxon>
        <taxon>Sedentaria</taxon>
        <taxon>Canalipalpata</taxon>
        <taxon>Sabellida</taxon>
        <taxon>Oweniida</taxon>
        <taxon>Oweniidae</taxon>
        <taxon>Owenia</taxon>
    </lineage>
</organism>
<dbReference type="Pfam" id="PF10504">
    <property type="entry name" value="DUF2452"/>
    <property type="match status" value="1"/>
</dbReference>
<name>A0A8J1Y9I5_OWEFU</name>
<sequence>MNRNMTTVSLVESNSAPNGHQLVNSYQTNRNSDPMDLVQLAQVVEKGDQFVRATAGSKLTVIADQIRYLQEQAKKVLIDAKRDQDLHHAACNLVRKPGTVYHLYERDSGQVYFSILSPAEWGPACPHEFLGSFKLEHDMSWTEYKDIEKRGQDFAMIDKILNTQLALTESSQPNFDGLIKSNSNPDIKELPHESVTKHVL</sequence>
<dbReference type="PANTHER" id="PTHR14553:SF1">
    <property type="entry name" value="SIMILAR TO CHROMOSOME 1 OPEN READING FRAME 50"/>
    <property type="match status" value="1"/>
</dbReference>
<gene>
    <name evidence="1" type="ORF">OFUS_LOCUS24</name>
</gene>
<accession>A0A8J1Y9I5</accession>
<dbReference type="Proteomes" id="UP000749559">
    <property type="component" value="Unassembled WGS sequence"/>
</dbReference>
<reference evidence="1" key="1">
    <citation type="submission" date="2022-03" db="EMBL/GenBank/DDBJ databases">
        <authorList>
            <person name="Martin C."/>
        </authorList>
    </citation>
    <scope>NUCLEOTIDE SEQUENCE</scope>
</reference>
<proteinExistence type="predicted"/>
<dbReference type="PANTHER" id="PTHR14553">
    <property type="entry name" value="UNCHARACTERIZED PROTEIN C1ORF50"/>
    <property type="match status" value="1"/>
</dbReference>